<comment type="subcellular location">
    <subcellularLocation>
        <location evidence="1">Membrane</location>
        <topology evidence="1">Single-pass type I membrane protein</topology>
    </subcellularLocation>
</comment>
<keyword evidence="7 11" id="KW-1133">Transmembrane helix</keyword>
<dbReference type="FunFam" id="3.80.10.10:FF:000111">
    <property type="entry name" value="LRR receptor-like serine/threonine-protein kinase ERECTA"/>
    <property type="match status" value="1"/>
</dbReference>
<keyword evidence="5" id="KW-0732">Signal</keyword>
<comment type="similarity">
    <text evidence="2">Belongs to the RLP family.</text>
</comment>
<dbReference type="PANTHER" id="PTHR48063:SF101">
    <property type="entry name" value="LRR RECEPTOR-LIKE SERINE_THREONINE-PROTEIN KINASE FLS2"/>
    <property type="match status" value="1"/>
</dbReference>
<organism evidence="12 13">
    <name type="scientific">Carpinus fangiana</name>
    <dbReference type="NCBI Taxonomy" id="176857"/>
    <lineage>
        <taxon>Eukaryota</taxon>
        <taxon>Viridiplantae</taxon>
        <taxon>Streptophyta</taxon>
        <taxon>Embryophyta</taxon>
        <taxon>Tracheophyta</taxon>
        <taxon>Spermatophyta</taxon>
        <taxon>Magnoliopsida</taxon>
        <taxon>eudicotyledons</taxon>
        <taxon>Gunneridae</taxon>
        <taxon>Pentapetalae</taxon>
        <taxon>rosids</taxon>
        <taxon>fabids</taxon>
        <taxon>Fagales</taxon>
        <taxon>Betulaceae</taxon>
        <taxon>Carpinus</taxon>
    </lineage>
</organism>
<gene>
    <name evidence="12" type="ORF">FH972_016335</name>
</gene>
<name>A0A5N6RG35_9ROSI</name>
<evidence type="ECO:0000256" key="4">
    <source>
        <dbReference type="ARBA" id="ARBA00022692"/>
    </source>
</evidence>
<evidence type="ECO:0000256" key="5">
    <source>
        <dbReference type="ARBA" id="ARBA00022729"/>
    </source>
</evidence>
<dbReference type="InterPro" id="IPR032675">
    <property type="entry name" value="LRR_dom_sf"/>
</dbReference>
<evidence type="ECO:0000256" key="11">
    <source>
        <dbReference type="SAM" id="Phobius"/>
    </source>
</evidence>
<evidence type="ECO:0000313" key="12">
    <source>
        <dbReference type="EMBL" id="KAE8077809.1"/>
    </source>
</evidence>
<evidence type="ECO:0000256" key="1">
    <source>
        <dbReference type="ARBA" id="ARBA00004479"/>
    </source>
</evidence>
<dbReference type="EMBL" id="CM017326">
    <property type="protein sequence ID" value="KAE8077809.1"/>
    <property type="molecule type" value="Genomic_DNA"/>
</dbReference>
<protein>
    <recommendedName>
        <fullName evidence="14">Leucine-rich repeat-containing N-terminal plant-type domain-containing protein</fullName>
    </recommendedName>
</protein>
<accession>A0A5N6RG35</accession>
<dbReference type="PRINTS" id="PR00019">
    <property type="entry name" value="LEURICHRPT"/>
</dbReference>
<evidence type="ECO:0000256" key="2">
    <source>
        <dbReference type="ARBA" id="ARBA00009592"/>
    </source>
</evidence>
<dbReference type="PANTHER" id="PTHR48063">
    <property type="entry name" value="LRR RECEPTOR-LIKE KINASE"/>
    <property type="match status" value="1"/>
</dbReference>
<proteinExistence type="inferred from homology"/>
<keyword evidence="6" id="KW-0677">Repeat</keyword>
<keyword evidence="10" id="KW-0325">Glycoprotein</keyword>
<evidence type="ECO:0000256" key="8">
    <source>
        <dbReference type="ARBA" id="ARBA00023136"/>
    </source>
</evidence>
<keyword evidence="8 11" id="KW-0472">Membrane</keyword>
<dbReference type="OrthoDB" id="8731593at2759"/>
<reference evidence="12 13" key="1">
    <citation type="submission" date="2019-06" db="EMBL/GenBank/DDBJ databases">
        <title>A chromosomal-level reference genome of Carpinus fangiana (Coryloideae, Betulaceae).</title>
        <authorList>
            <person name="Yang X."/>
            <person name="Wang Z."/>
            <person name="Zhang L."/>
            <person name="Hao G."/>
            <person name="Liu J."/>
            <person name="Yang Y."/>
        </authorList>
    </citation>
    <scope>NUCLEOTIDE SEQUENCE [LARGE SCALE GENOMIC DNA]</scope>
    <source>
        <strain evidence="12">Cfa_2016G</strain>
        <tissue evidence="12">Leaf</tissue>
    </source>
</reference>
<feature type="transmembrane region" description="Helical" evidence="11">
    <location>
        <begin position="327"/>
        <end position="350"/>
    </location>
</feature>
<dbReference type="Gene3D" id="3.80.10.10">
    <property type="entry name" value="Ribonuclease Inhibitor"/>
    <property type="match status" value="1"/>
</dbReference>
<dbReference type="GO" id="GO:0016020">
    <property type="term" value="C:membrane"/>
    <property type="evidence" value="ECO:0007669"/>
    <property type="project" value="UniProtKB-SubCell"/>
</dbReference>
<evidence type="ECO:0000256" key="7">
    <source>
        <dbReference type="ARBA" id="ARBA00022989"/>
    </source>
</evidence>
<evidence type="ECO:0000256" key="6">
    <source>
        <dbReference type="ARBA" id="ARBA00022737"/>
    </source>
</evidence>
<keyword evidence="13" id="KW-1185">Reference proteome</keyword>
<keyword evidence="9" id="KW-0675">Receptor</keyword>
<dbReference type="Pfam" id="PF13855">
    <property type="entry name" value="LRR_8"/>
    <property type="match status" value="1"/>
</dbReference>
<dbReference type="InterPro" id="IPR046956">
    <property type="entry name" value="RLP23-like"/>
</dbReference>
<sequence>MLNLIMLNLANNNLFGRLFDFIGGICDHGGRPRTLHLQNNNFIGGLPKSLMNCSSLKVLDLGENKLSGRIPTWIGTSLPDLVVLRLPSNLFIGRMPLQLCHLTSLQILDLSPNNITGTIPLCLSNFTAMAQKQNSDVSISYPYTSVQNIDEFSSSTSNYFDHTLVIIKGKYLEYKKTLGLVKIINLSSNRLKGEIPGEISSLSRLIGLNISKNLLSGIIPWSIGDLDRLESLDLSRNHLSGIIPPSLASLSFLSYLNLSNNNLSSRIPTGTQLQSFSGSTYSGNLYLCGLPLPKRCLGDEAIPIPSPKVGGKQEDGNIQAHASIEPLWFYTGIAFGFVSGFWGVCGLFLLKPSWRHAYYRLLDRIGDRLYVAIANNKAKLLRNFKTRCQRGL</sequence>
<dbReference type="SUPFAM" id="SSF52058">
    <property type="entry name" value="L domain-like"/>
    <property type="match status" value="1"/>
</dbReference>
<dbReference type="PROSITE" id="PS51450">
    <property type="entry name" value="LRR"/>
    <property type="match status" value="2"/>
</dbReference>
<keyword evidence="3" id="KW-0433">Leucine-rich repeat</keyword>
<evidence type="ECO:0000313" key="13">
    <source>
        <dbReference type="Proteomes" id="UP000327013"/>
    </source>
</evidence>
<keyword evidence="4 11" id="KW-0812">Transmembrane</keyword>
<evidence type="ECO:0000256" key="10">
    <source>
        <dbReference type="ARBA" id="ARBA00023180"/>
    </source>
</evidence>
<evidence type="ECO:0000256" key="9">
    <source>
        <dbReference type="ARBA" id="ARBA00023170"/>
    </source>
</evidence>
<dbReference type="InterPro" id="IPR001611">
    <property type="entry name" value="Leu-rich_rpt"/>
</dbReference>
<dbReference type="FunFam" id="3.80.10.10:FF:000041">
    <property type="entry name" value="LRR receptor-like serine/threonine-protein kinase ERECTA"/>
    <property type="match status" value="1"/>
</dbReference>
<evidence type="ECO:0008006" key="14">
    <source>
        <dbReference type="Google" id="ProtNLM"/>
    </source>
</evidence>
<dbReference type="AlphaFoldDB" id="A0A5N6RG35"/>
<dbReference type="Proteomes" id="UP000327013">
    <property type="component" value="Chromosome 6"/>
</dbReference>
<evidence type="ECO:0000256" key="3">
    <source>
        <dbReference type="ARBA" id="ARBA00022614"/>
    </source>
</evidence>
<dbReference type="Pfam" id="PF00560">
    <property type="entry name" value="LRR_1"/>
    <property type="match status" value="4"/>
</dbReference>